<dbReference type="SMART" id="SM00220">
    <property type="entry name" value="S_TKc"/>
    <property type="match status" value="1"/>
</dbReference>
<accession>A0ABP0EKT8</accession>
<dbReference type="EC" id="2.7.12.2" evidence="6"/>
<dbReference type="InterPro" id="IPR000719">
    <property type="entry name" value="Prot_kinase_dom"/>
</dbReference>
<protein>
    <recommendedName>
        <fullName evidence="6">mitogen-activated protein kinase kinase</fullName>
        <ecNumber evidence="6">2.7.12.2</ecNumber>
    </recommendedName>
</protein>
<feature type="binding site" evidence="7">
    <location>
        <position position="240"/>
    </location>
    <ligand>
        <name>ATP</name>
        <dbReference type="ChEBI" id="CHEBI:30616"/>
    </ligand>
</feature>
<evidence type="ECO:0000256" key="2">
    <source>
        <dbReference type="ARBA" id="ARBA00022741"/>
    </source>
</evidence>
<evidence type="ECO:0000256" key="6">
    <source>
        <dbReference type="ARBA" id="ARBA00038999"/>
    </source>
</evidence>
<dbReference type="PROSITE" id="PS00107">
    <property type="entry name" value="PROTEIN_KINASE_ATP"/>
    <property type="match status" value="1"/>
</dbReference>
<evidence type="ECO:0000259" key="9">
    <source>
        <dbReference type="PROSITE" id="PS50011"/>
    </source>
</evidence>
<keyword evidence="11" id="KW-1185">Reference proteome</keyword>
<proteinExistence type="inferred from homology"/>
<evidence type="ECO:0000256" key="4">
    <source>
        <dbReference type="ARBA" id="ARBA00022840"/>
    </source>
</evidence>
<dbReference type="PANTHER" id="PTHR48013:SF6">
    <property type="entry name" value="MAP KINASE KINASE MKK1_SSP32-RELATED"/>
    <property type="match status" value="1"/>
</dbReference>
<name>A0ABP0EKT8_9ASCO</name>
<keyword evidence="4 7" id="KW-0067">ATP-binding</keyword>
<dbReference type="GO" id="GO:0016301">
    <property type="term" value="F:kinase activity"/>
    <property type="evidence" value="ECO:0007669"/>
    <property type="project" value="UniProtKB-KW"/>
</dbReference>
<dbReference type="InterPro" id="IPR017441">
    <property type="entry name" value="Protein_kinase_ATP_BS"/>
</dbReference>
<evidence type="ECO:0000256" key="5">
    <source>
        <dbReference type="ARBA" id="ARBA00038035"/>
    </source>
</evidence>
<gene>
    <name evidence="10" type="primary">MKK2</name>
    <name evidence="10" type="ORF">CAAN4_H01992</name>
</gene>
<keyword evidence="3 10" id="KW-0418">Kinase</keyword>
<dbReference type="Pfam" id="PF00069">
    <property type="entry name" value="Pkinase"/>
    <property type="match status" value="1"/>
</dbReference>
<feature type="compositionally biased region" description="Low complexity" evidence="8">
    <location>
        <begin position="115"/>
        <end position="126"/>
    </location>
</feature>
<evidence type="ECO:0000313" key="10">
    <source>
        <dbReference type="EMBL" id="CAK7920415.1"/>
    </source>
</evidence>
<evidence type="ECO:0000256" key="1">
    <source>
        <dbReference type="ARBA" id="ARBA00022679"/>
    </source>
</evidence>
<evidence type="ECO:0000256" key="8">
    <source>
        <dbReference type="SAM" id="MobiDB-lite"/>
    </source>
</evidence>
<keyword evidence="2 7" id="KW-0547">Nucleotide-binding</keyword>
<reference evidence="10 11" key="1">
    <citation type="submission" date="2024-01" db="EMBL/GenBank/DDBJ databases">
        <authorList>
            <consortium name="Genoscope - CEA"/>
            <person name="William W."/>
        </authorList>
    </citation>
    <scope>NUCLEOTIDE SEQUENCE [LARGE SCALE GENOMIC DNA]</scope>
    <source>
        <strain evidence="10 11">29B2s-10</strain>
    </source>
</reference>
<evidence type="ECO:0000313" key="11">
    <source>
        <dbReference type="Proteomes" id="UP001497600"/>
    </source>
</evidence>
<sequence length="509" mass="57344">MSNNSYMFNVPSYSKNNGKLPALLIPSPVSISNPDTLPMEQLSLGSAKKPPRRKPPPIDFSRISGSHSYLETPASNDLKIDTSPSKSNHTPDSNKNEPTNNEQFNEHNKNERDINIPNKNNNNTLKINTINENDVTPFTSNDNFNKTTTVTKTNDIYNDLVLTPTSNPNSSNLESNTENKKSTPIPRRNSTDDVEDLAPEDWHDVAQKNEIIELNKLGEGNGGSVSRCKLKNGNTIFALKMINTDPNPEIQKQIVRELQYNRSCDSKYIVKYYGTFLIEKSSMIGIAMEYMGGKSLDAIYHRVIELDPANRINEKVLGKIAESVLKGLDYLHQQRIIHRDIKPQNILLDSEGNVKLCDFGVSGEVVNSLATTFVGTQYYMAPERIMGKPYTVTCDVWSLGLTLLEVATCEFPFSAGTGTGTGTDHNLLNMGPIELLSLILEYEPELKDVPEDDIYWSAAFKNFIKYCLKKNPQDRPSPSQMLKHQWCLTQSKVKVRMDRFVKRLWDESQ</sequence>
<feature type="compositionally biased region" description="Polar residues" evidence="8">
    <location>
        <begin position="82"/>
        <end position="103"/>
    </location>
</feature>
<comment type="similarity">
    <text evidence="5">Belongs to the protein kinase superfamily. STE Ser/Thr protein kinase family. MAP kinase kinase subfamily.</text>
</comment>
<dbReference type="PROSITE" id="PS00108">
    <property type="entry name" value="PROTEIN_KINASE_ST"/>
    <property type="match status" value="1"/>
</dbReference>
<dbReference type="EMBL" id="OZ004260">
    <property type="protein sequence ID" value="CAK7920415.1"/>
    <property type="molecule type" value="Genomic_DNA"/>
</dbReference>
<dbReference type="InterPro" id="IPR008271">
    <property type="entry name" value="Ser/Thr_kinase_AS"/>
</dbReference>
<dbReference type="PANTHER" id="PTHR48013">
    <property type="entry name" value="DUAL SPECIFICITY MITOGEN-ACTIVATED PROTEIN KINASE KINASE 5-RELATED"/>
    <property type="match status" value="1"/>
</dbReference>
<dbReference type="Proteomes" id="UP001497600">
    <property type="component" value="Chromosome H"/>
</dbReference>
<dbReference type="SUPFAM" id="SSF56112">
    <property type="entry name" value="Protein kinase-like (PK-like)"/>
    <property type="match status" value="1"/>
</dbReference>
<dbReference type="PROSITE" id="PS50011">
    <property type="entry name" value="PROTEIN_KINASE_DOM"/>
    <property type="match status" value="1"/>
</dbReference>
<evidence type="ECO:0000256" key="7">
    <source>
        <dbReference type="PROSITE-ProRule" id="PRU10141"/>
    </source>
</evidence>
<feature type="compositionally biased region" description="Polar residues" evidence="8">
    <location>
        <begin position="163"/>
        <end position="176"/>
    </location>
</feature>
<feature type="domain" description="Protein kinase" evidence="9">
    <location>
        <begin position="211"/>
        <end position="487"/>
    </location>
</feature>
<dbReference type="Gene3D" id="1.10.510.10">
    <property type="entry name" value="Transferase(Phosphotransferase) domain 1"/>
    <property type="match status" value="1"/>
</dbReference>
<feature type="compositionally biased region" description="Basic and acidic residues" evidence="8">
    <location>
        <begin position="104"/>
        <end position="114"/>
    </location>
</feature>
<dbReference type="InterPro" id="IPR011009">
    <property type="entry name" value="Kinase-like_dom_sf"/>
</dbReference>
<organism evidence="10 11">
    <name type="scientific">[Candida] anglica</name>
    <dbReference type="NCBI Taxonomy" id="148631"/>
    <lineage>
        <taxon>Eukaryota</taxon>
        <taxon>Fungi</taxon>
        <taxon>Dikarya</taxon>
        <taxon>Ascomycota</taxon>
        <taxon>Saccharomycotina</taxon>
        <taxon>Pichiomycetes</taxon>
        <taxon>Debaryomycetaceae</taxon>
        <taxon>Kurtzmaniella</taxon>
    </lineage>
</organism>
<feature type="compositionally biased region" description="Polar residues" evidence="8">
    <location>
        <begin position="63"/>
        <end position="75"/>
    </location>
</feature>
<feature type="region of interest" description="Disordered" evidence="8">
    <location>
        <begin position="160"/>
        <end position="200"/>
    </location>
</feature>
<keyword evidence="1" id="KW-0808">Transferase</keyword>
<feature type="region of interest" description="Disordered" evidence="8">
    <location>
        <begin position="36"/>
        <end position="126"/>
    </location>
</feature>
<evidence type="ECO:0000256" key="3">
    <source>
        <dbReference type="ARBA" id="ARBA00022777"/>
    </source>
</evidence>
<dbReference type="Gene3D" id="3.30.200.20">
    <property type="entry name" value="Phosphorylase Kinase, domain 1"/>
    <property type="match status" value="1"/>
</dbReference>